<name>A0AAV9CH90_ACOCL</name>
<sequence length="424" mass="48502">MRIQISTLRRLLHTSSAPTQNPLRLLDPVSVSNTISSYSNDPSRALDFFHYVERVHAFSHDTRTFNAAINVLAKFFDFDRAWSLIARMPSPSPVTFRILFNRYASAHLPSDAIHAYERAASEFGLKGEPLFTSLVDALCEHKHVIEAEELCFKRGDFPVTAKTHNMILRGYAKLGWWSKCREFWVDFEKGGILRNLHSYSIYMDIVIKSGKPYMAVKLFEEMIERGVCPDVVAYNTVIQAVGVVDGPDRSIRLFREMIDNGCRPNVATYNAILKLLCRAGRFDEAYGFLEGMRKDGVEPNVITYHSFFKYLMKPKEVMGLFDRMVKSGCQPRMDTYVMLLRKFGKLGFLRLVMDVWKAMEENGCSPDKFAYDCLIDALVKKGMLDMARRYDEEMVAKGLSERPRKELGTSILGGECCYEDHGVF</sequence>
<dbReference type="Pfam" id="PF01535">
    <property type="entry name" value="PPR"/>
    <property type="match status" value="3"/>
</dbReference>
<dbReference type="NCBIfam" id="TIGR00756">
    <property type="entry name" value="PPR"/>
    <property type="match status" value="6"/>
</dbReference>
<gene>
    <name evidence="4" type="ORF">QJS10_CPB19g00606</name>
</gene>
<evidence type="ECO:0000256" key="1">
    <source>
        <dbReference type="ARBA" id="ARBA00007626"/>
    </source>
</evidence>
<feature type="repeat" description="PPR" evidence="3">
    <location>
        <begin position="367"/>
        <end position="401"/>
    </location>
</feature>
<evidence type="ECO:0000313" key="5">
    <source>
        <dbReference type="Proteomes" id="UP001180020"/>
    </source>
</evidence>
<dbReference type="PROSITE" id="PS51375">
    <property type="entry name" value="PPR"/>
    <property type="match status" value="5"/>
</dbReference>
<feature type="repeat" description="PPR" evidence="3">
    <location>
        <begin position="265"/>
        <end position="299"/>
    </location>
</feature>
<dbReference type="Proteomes" id="UP001180020">
    <property type="component" value="Unassembled WGS sequence"/>
</dbReference>
<keyword evidence="2" id="KW-0677">Repeat</keyword>
<accession>A0AAV9CH90</accession>
<reference evidence="4" key="1">
    <citation type="journal article" date="2023" name="Nat. Commun.">
        <title>Diploid and tetraploid genomes of Acorus and the evolution of monocots.</title>
        <authorList>
            <person name="Ma L."/>
            <person name="Liu K.W."/>
            <person name="Li Z."/>
            <person name="Hsiao Y.Y."/>
            <person name="Qi Y."/>
            <person name="Fu T."/>
            <person name="Tang G.D."/>
            <person name="Zhang D."/>
            <person name="Sun W.H."/>
            <person name="Liu D.K."/>
            <person name="Li Y."/>
            <person name="Chen G.Z."/>
            <person name="Liu X.D."/>
            <person name="Liao X.Y."/>
            <person name="Jiang Y.T."/>
            <person name="Yu X."/>
            <person name="Hao Y."/>
            <person name="Huang J."/>
            <person name="Zhao X.W."/>
            <person name="Ke S."/>
            <person name="Chen Y.Y."/>
            <person name="Wu W.L."/>
            <person name="Hsu J.L."/>
            <person name="Lin Y.F."/>
            <person name="Huang M.D."/>
            <person name="Li C.Y."/>
            <person name="Huang L."/>
            <person name="Wang Z.W."/>
            <person name="Zhao X."/>
            <person name="Zhong W.Y."/>
            <person name="Peng D.H."/>
            <person name="Ahmad S."/>
            <person name="Lan S."/>
            <person name="Zhang J.S."/>
            <person name="Tsai W.C."/>
            <person name="Van de Peer Y."/>
            <person name="Liu Z.J."/>
        </authorList>
    </citation>
    <scope>NUCLEOTIDE SEQUENCE</scope>
    <source>
        <strain evidence="4">CP</strain>
    </source>
</reference>
<feature type="repeat" description="PPR" evidence="3">
    <location>
        <begin position="230"/>
        <end position="264"/>
    </location>
</feature>
<feature type="repeat" description="PPR" evidence="3">
    <location>
        <begin position="195"/>
        <end position="229"/>
    </location>
</feature>
<dbReference type="PANTHER" id="PTHR47941">
    <property type="entry name" value="PENTATRICOPEPTIDE REPEAT-CONTAINING PROTEIN 3, MITOCHONDRIAL"/>
    <property type="match status" value="1"/>
</dbReference>
<reference evidence="4" key="2">
    <citation type="submission" date="2023-06" db="EMBL/GenBank/DDBJ databases">
        <authorList>
            <person name="Ma L."/>
            <person name="Liu K.-W."/>
            <person name="Li Z."/>
            <person name="Hsiao Y.-Y."/>
            <person name="Qi Y."/>
            <person name="Fu T."/>
            <person name="Tang G."/>
            <person name="Zhang D."/>
            <person name="Sun W.-H."/>
            <person name="Liu D.-K."/>
            <person name="Li Y."/>
            <person name="Chen G.-Z."/>
            <person name="Liu X.-D."/>
            <person name="Liao X.-Y."/>
            <person name="Jiang Y.-T."/>
            <person name="Yu X."/>
            <person name="Hao Y."/>
            <person name="Huang J."/>
            <person name="Zhao X.-W."/>
            <person name="Ke S."/>
            <person name="Chen Y.-Y."/>
            <person name="Wu W.-L."/>
            <person name="Hsu J.-L."/>
            <person name="Lin Y.-F."/>
            <person name="Huang M.-D."/>
            <person name="Li C.-Y."/>
            <person name="Huang L."/>
            <person name="Wang Z.-W."/>
            <person name="Zhao X."/>
            <person name="Zhong W.-Y."/>
            <person name="Peng D.-H."/>
            <person name="Ahmad S."/>
            <person name="Lan S."/>
            <person name="Zhang J.-S."/>
            <person name="Tsai W.-C."/>
            <person name="Van De Peer Y."/>
            <person name="Liu Z.-J."/>
        </authorList>
    </citation>
    <scope>NUCLEOTIDE SEQUENCE</scope>
    <source>
        <strain evidence="4">CP</strain>
        <tissue evidence="4">Leaves</tissue>
    </source>
</reference>
<dbReference type="InterPro" id="IPR002885">
    <property type="entry name" value="PPR_rpt"/>
</dbReference>
<protein>
    <submittedName>
        <fullName evidence="4">Pentatricopeptide repeat-containing protein</fullName>
    </submittedName>
</protein>
<dbReference type="InterPro" id="IPR011990">
    <property type="entry name" value="TPR-like_helical_dom_sf"/>
</dbReference>
<dbReference type="Gene3D" id="1.25.40.10">
    <property type="entry name" value="Tetratricopeptide repeat domain"/>
    <property type="match status" value="3"/>
</dbReference>
<feature type="repeat" description="PPR" evidence="3">
    <location>
        <begin position="332"/>
        <end position="366"/>
    </location>
</feature>
<evidence type="ECO:0000256" key="3">
    <source>
        <dbReference type="PROSITE-ProRule" id="PRU00708"/>
    </source>
</evidence>
<dbReference type="AlphaFoldDB" id="A0AAV9CH90"/>
<dbReference type="Pfam" id="PF13812">
    <property type="entry name" value="PPR_3"/>
    <property type="match status" value="1"/>
</dbReference>
<dbReference type="EMBL" id="JAUJYO010000019">
    <property type="protein sequence ID" value="KAK1287633.1"/>
    <property type="molecule type" value="Genomic_DNA"/>
</dbReference>
<dbReference type="Pfam" id="PF13041">
    <property type="entry name" value="PPR_2"/>
    <property type="match status" value="2"/>
</dbReference>
<comment type="caution">
    <text evidence="4">The sequence shown here is derived from an EMBL/GenBank/DDBJ whole genome shotgun (WGS) entry which is preliminary data.</text>
</comment>
<organism evidence="4 5">
    <name type="scientific">Acorus calamus</name>
    <name type="common">Sweet flag</name>
    <dbReference type="NCBI Taxonomy" id="4465"/>
    <lineage>
        <taxon>Eukaryota</taxon>
        <taxon>Viridiplantae</taxon>
        <taxon>Streptophyta</taxon>
        <taxon>Embryophyta</taxon>
        <taxon>Tracheophyta</taxon>
        <taxon>Spermatophyta</taxon>
        <taxon>Magnoliopsida</taxon>
        <taxon>Liliopsida</taxon>
        <taxon>Acoraceae</taxon>
        <taxon>Acorus</taxon>
    </lineage>
</organism>
<keyword evidence="5" id="KW-1185">Reference proteome</keyword>
<evidence type="ECO:0000313" key="4">
    <source>
        <dbReference type="EMBL" id="KAK1287633.1"/>
    </source>
</evidence>
<comment type="similarity">
    <text evidence="1">Belongs to the PPR family. P subfamily.</text>
</comment>
<proteinExistence type="inferred from homology"/>
<evidence type="ECO:0000256" key="2">
    <source>
        <dbReference type="ARBA" id="ARBA00022737"/>
    </source>
</evidence>